<organism evidence="1 2">
    <name type="scientific">Halodesulfurarchaeum formicicum</name>
    <dbReference type="NCBI Taxonomy" id="1873524"/>
    <lineage>
        <taxon>Archaea</taxon>
        <taxon>Methanobacteriati</taxon>
        <taxon>Methanobacteriota</taxon>
        <taxon>Stenosarchaea group</taxon>
        <taxon>Halobacteria</taxon>
        <taxon>Halobacteriales</taxon>
        <taxon>Halobacteriaceae</taxon>
        <taxon>Halodesulfurarchaeum</taxon>
    </lineage>
</organism>
<dbReference type="EMBL" id="CP016070">
    <property type="protein sequence ID" value="AOW80383.1"/>
    <property type="molecule type" value="Genomic_DNA"/>
</dbReference>
<dbReference type="AlphaFoldDB" id="A0A1D8S4V7"/>
<protein>
    <submittedName>
        <fullName evidence="1">Putative endonuclease containing a URI domain protein</fullName>
    </submittedName>
</protein>
<accession>A0A1D8S4V7</accession>
<dbReference type="Proteomes" id="UP000185608">
    <property type="component" value="Chromosome"/>
</dbReference>
<keyword evidence="1" id="KW-0378">Hydrolase</keyword>
<evidence type="ECO:0000313" key="1">
    <source>
        <dbReference type="EMBL" id="AOW80383.1"/>
    </source>
</evidence>
<dbReference type="GO" id="GO:0004519">
    <property type="term" value="F:endonuclease activity"/>
    <property type="evidence" value="ECO:0007669"/>
    <property type="project" value="UniProtKB-KW"/>
</dbReference>
<evidence type="ECO:0000313" key="2">
    <source>
        <dbReference type="Proteomes" id="UP000185608"/>
    </source>
</evidence>
<dbReference type="KEGG" id="halh:HTSR_1204"/>
<reference evidence="1 2" key="1">
    <citation type="submission" date="2016-06" db="EMBL/GenBank/DDBJ databases">
        <title>Discovery of anaerobic lithoheterotrophic haloarchaeon capable of sulfur respiration by hydrogen and formate.</title>
        <authorList>
            <person name="Sorokin D.Y."/>
            <person name="Kublanov I.V."/>
            <person name="Roman P."/>
            <person name="Sinninghe Damste J.S."/>
            <person name="Golyshin P.N."/>
            <person name="Rojo D."/>
            <person name="Ciordia S."/>
            <person name="Mena Md.C."/>
            <person name="Ferrer M."/>
            <person name="Smedile F."/>
            <person name="Messina E."/>
            <person name="La Cono V."/>
            <person name="Yakimov M.M."/>
        </authorList>
    </citation>
    <scope>NUCLEOTIDE SEQUENCE [LARGE SCALE GENOMIC DNA]</scope>
    <source>
        <strain evidence="1 2">HTSR1</strain>
    </source>
</reference>
<keyword evidence="1" id="KW-0540">Nuclease</keyword>
<gene>
    <name evidence="1" type="ORF">HTSR_1204</name>
</gene>
<proteinExistence type="predicted"/>
<name>A0A1D8S4V7_9EURY</name>
<sequence length="53" mass="5982">MTLRRVEAYRSRSAAQSREYEVKQLSRSAKTRLVPDQTDRIALGGLFVGDAVQ</sequence>
<keyword evidence="1" id="KW-0255">Endonuclease</keyword>